<feature type="compositionally biased region" description="Basic and acidic residues" evidence="1">
    <location>
        <begin position="139"/>
        <end position="153"/>
    </location>
</feature>
<dbReference type="Proteomes" id="UP000054558">
    <property type="component" value="Unassembled WGS sequence"/>
</dbReference>
<reference evidence="2 3" key="1">
    <citation type="journal article" date="2014" name="Nat. Commun.">
        <title>Klebsormidium flaccidum genome reveals primary factors for plant terrestrial adaptation.</title>
        <authorList>
            <person name="Hori K."/>
            <person name="Maruyama F."/>
            <person name="Fujisawa T."/>
            <person name="Togashi T."/>
            <person name="Yamamoto N."/>
            <person name="Seo M."/>
            <person name="Sato S."/>
            <person name="Yamada T."/>
            <person name="Mori H."/>
            <person name="Tajima N."/>
            <person name="Moriyama T."/>
            <person name="Ikeuchi M."/>
            <person name="Watanabe M."/>
            <person name="Wada H."/>
            <person name="Kobayashi K."/>
            <person name="Saito M."/>
            <person name="Masuda T."/>
            <person name="Sasaki-Sekimoto Y."/>
            <person name="Mashiguchi K."/>
            <person name="Awai K."/>
            <person name="Shimojima M."/>
            <person name="Masuda S."/>
            <person name="Iwai M."/>
            <person name="Nobusawa T."/>
            <person name="Narise T."/>
            <person name="Kondo S."/>
            <person name="Saito H."/>
            <person name="Sato R."/>
            <person name="Murakawa M."/>
            <person name="Ihara Y."/>
            <person name="Oshima-Yamada Y."/>
            <person name="Ohtaka K."/>
            <person name="Satoh M."/>
            <person name="Sonobe K."/>
            <person name="Ishii M."/>
            <person name="Ohtani R."/>
            <person name="Kanamori-Sato M."/>
            <person name="Honoki R."/>
            <person name="Miyazaki D."/>
            <person name="Mochizuki H."/>
            <person name="Umetsu J."/>
            <person name="Higashi K."/>
            <person name="Shibata D."/>
            <person name="Kamiya Y."/>
            <person name="Sato N."/>
            <person name="Nakamura Y."/>
            <person name="Tabata S."/>
            <person name="Ida S."/>
            <person name="Kurokawa K."/>
            <person name="Ohta H."/>
        </authorList>
    </citation>
    <scope>NUCLEOTIDE SEQUENCE [LARGE SCALE GENOMIC DNA]</scope>
    <source>
        <strain evidence="2 3">NIES-2285</strain>
    </source>
</reference>
<evidence type="ECO:0000313" key="3">
    <source>
        <dbReference type="Proteomes" id="UP000054558"/>
    </source>
</evidence>
<feature type="compositionally biased region" description="Polar residues" evidence="1">
    <location>
        <begin position="95"/>
        <end position="110"/>
    </location>
</feature>
<feature type="region of interest" description="Disordered" evidence="1">
    <location>
        <begin position="1"/>
        <end position="52"/>
    </location>
</feature>
<protein>
    <submittedName>
        <fullName evidence="2">Uncharacterized protein</fullName>
    </submittedName>
</protein>
<dbReference type="EMBL" id="DF236959">
    <property type="protein sequence ID" value="GAQ78275.1"/>
    <property type="molecule type" value="Genomic_DNA"/>
</dbReference>
<feature type="compositionally biased region" description="Acidic residues" evidence="1">
    <location>
        <begin position="115"/>
        <end position="124"/>
    </location>
</feature>
<feature type="region of interest" description="Disordered" evidence="1">
    <location>
        <begin position="85"/>
        <end position="163"/>
    </location>
</feature>
<name>A0A1Y1HIG1_KLENI</name>
<sequence>MAGGGGRKGNDAASAGDKRAKASGGALPKDKEDSGPLPSLAERPKRSATTEEARLAHMLGDDAGEVAKWLTKNCKNPAALAKAKAAIAAAAGQPDSANANGKRNRPQMQNLFAEDSSEEEDELNVDAGGTEAAGRRARREPSVEHSGSEYKEGEDGEEETDSFETMTWRRRMLLRNWVPRRLRIPKRHASLSFLQGGEVDSDAAEDDLAELLGAIPRKEAPRKRRKKAGNDRAIVPVQDKKSGESCSNIRRSAAANLVLSAASNEAGIDLNLLLMSHLKMQQAQVEQLARNDRLEKSMTQLLNCFKKTRPGLSQQSPDPATSSVGVPEHQLGPLEKLKANPKLLSSAKSPIKLLASDAVNLSMLTSGVADSELMRSNTKLALRVGPDPEQEDLFDELYEDFIQAHQMDKFRMKRGQAVSTIRGAATKWYDLPATGTEDWSKITTELLAGDAYRKAGTDAYGDLRFRTVLAKACGVDVDHQPVPDQLVVTLARLALVEVVLELQFRGIKRLEKQEATMLHLREEALAGEPRVSAFVVVVAPEDPTVCPMRLQSRAAERAKAMAAAGASENGSSEQANDTAANPEQWFD</sequence>
<feature type="region of interest" description="Disordered" evidence="1">
    <location>
        <begin position="559"/>
        <end position="587"/>
    </location>
</feature>
<keyword evidence="3" id="KW-1185">Reference proteome</keyword>
<feature type="compositionally biased region" description="Polar residues" evidence="1">
    <location>
        <begin position="311"/>
        <end position="324"/>
    </location>
</feature>
<feature type="compositionally biased region" description="Basic and acidic residues" evidence="1">
    <location>
        <begin position="42"/>
        <end position="52"/>
    </location>
</feature>
<feature type="region of interest" description="Disordered" evidence="1">
    <location>
        <begin position="309"/>
        <end position="328"/>
    </location>
</feature>
<accession>A0A1Y1HIG1</accession>
<evidence type="ECO:0000256" key="1">
    <source>
        <dbReference type="SAM" id="MobiDB-lite"/>
    </source>
</evidence>
<proteinExistence type="predicted"/>
<organism evidence="2 3">
    <name type="scientific">Klebsormidium nitens</name>
    <name type="common">Green alga</name>
    <name type="synonym">Ulothrix nitens</name>
    <dbReference type="NCBI Taxonomy" id="105231"/>
    <lineage>
        <taxon>Eukaryota</taxon>
        <taxon>Viridiplantae</taxon>
        <taxon>Streptophyta</taxon>
        <taxon>Klebsormidiophyceae</taxon>
        <taxon>Klebsormidiales</taxon>
        <taxon>Klebsormidiaceae</taxon>
        <taxon>Klebsormidium</taxon>
    </lineage>
</organism>
<evidence type="ECO:0000313" key="2">
    <source>
        <dbReference type="EMBL" id="GAQ78275.1"/>
    </source>
</evidence>
<gene>
    <name evidence="2" type="ORF">KFL_000100405</name>
</gene>
<feature type="compositionally biased region" description="Low complexity" evidence="1">
    <location>
        <begin position="560"/>
        <end position="575"/>
    </location>
</feature>
<dbReference type="AlphaFoldDB" id="A0A1Y1HIG1"/>